<evidence type="ECO:0000259" key="1">
    <source>
        <dbReference type="PROSITE" id="PS50280"/>
    </source>
</evidence>
<dbReference type="OrthoDB" id="308383at2759"/>
<dbReference type="AlphaFoldDB" id="A0A1V9ZTI7"/>
<dbReference type="InterPro" id="IPR001214">
    <property type="entry name" value="SET_dom"/>
</dbReference>
<dbReference type="SMART" id="SM00317">
    <property type="entry name" value="SET"/>
    <property type="match status" value="1"/>
</dbReference>
<accession>A0A1V9ZTI7</accession>
<sequence length="213" mass="22587">MQIHCLDQGDPPEVDGAVDFDGVCVTYDEAGTRMGCIYTPYALFQSSADLRNYGFWGFTTGSEFPTLDPADAALVDAGGVHAHVSVRPTTIPGVGTQLGLFAKAAIPPATLVGEYAGVVAVDRGDGFDSYGLAYPSVYEDGNMVVSAKEYGNVVRCVNHSFTAFNCRFASVLVQGMLRVVCITVAPIAAGDQLLVNYGASYWKEAGVVPIEWP</sequence>
<evidence type="ECO:0000313" key="2">
    <source>
        <dbReference type="EMBL" id="OQS01317.1"/>
    </source>
</evidence>
<dbReference type="PROSITE" id="PS50280">
    <property type="entry name" value="SET"/>
    <property type="match status" value="1"/>
</dbReference>
<comment type="caution">
    <text evidence="2">The sequence shown here is derived from an EMBL/GenBank/DDBJ whole genome shotgun (WGS) entry which is preliminary data.</text>
</comment>
<gene>
    <name evidence="2" type="ORF">ACHHYP_01330</name>
</gene>
<protein>
    <recommendedName>
        <fullName evidence="1">SET domain-containing protein</fullName>
    </recommendedName>
</protein>
<keyword evidence="3" id="KW-1185">Reference proteome</keyword>
<dbReference type="Proteomes" id="UP000243579">
    <property type="component" value="Unassembled WGS sequence"/>
</dbReference>
<dbReference type="Gene3D" id="2.170.270.10">
    <property type="entry name" value="SET domain"/>
    <property type="match status" value="1"/>
</dbReference>
<organism evidence="2 3">
    <name type="scientific">Achlya hypogyna</name>
    <name type="common">Oomycete</name>
    <name type="synonym">Protoachlya hypogyna</name>
    <dbReference type="NCBI Taxonomy" id="1202772"/>
    <lineage>
        <taxon>Eukaryota</taxon>
        <taxon>Sar</taxon>
        <taxon>Stramenopiles</taxon>
        <taxon>Oomycota</taxon>
        <taxon>Saprolegniomycetes</taxon>
        <taxon>Saprolegniales</taxon>
        <taxon>Achlyaceae</taxon>
        <taxon>Achlya</taxon>
    </lineage>
</organism>
<proteinExistence type="predicted"/>
<evidence type="ECO:0000313" key="3">
    <source>
        <dbReference type="Proteomes" id="UP000243579"/>
    </source>
</evidence>
<dbReference type="InterPro" id="IPR046341">
    <property type="entry name" value="SET_dom_sf"/>
</dbReference>
<feature type="domain" description="SET" evidence="1">
    <location>
        <begin position="82"/>
        <end position="198"/>
    </location>
</feature>
<dbReference type="SUPFAM" id="SSF82199">
    <property type="entry name" value="SET domain"/>
    <property type="match status" value="1"/>
</dbReference>
<dbReference type="Pfam" id="PF00856">
    <property type="entry name" value="SET"/>
    <property type="match status" value="1"/>
</dbReference>
<dbReference type="EMBL" id="JNBR01000010">
    <property type="protein sequence ID" value="OQS01317.1"/>
    <property type="molecule type" value="Genomic_DNA"/>
</dbReference>
<dbReference type="STRING" id="1202772.A0A1V9ZTI7"/>
<name>A0A1V9ZTI7_ACHHY</name>
<reference evidence="2 3" key="1">
    <citation type="journal article" date="2014" name="Genome Biol. Evol.">
        <title>The secreted proteins of Achlya hypogyna and Thraustotheca clavata identify the ancestral oomycete secretome and reveal gene acquisitions by horizontal gene transfer.</title>
        <authorList>
            <person name="Misner I."/>
            <person name="Blouin N."/>
            <person name="Leonard G."/>
            <person name="Richards T.A."/>
            <person name="Lane C.E."/>
        </authorList>
    </citation>
    <scope>NUCLEOTIDE SEQUENCE [LARGE SCALE GENOMIC DNA]</scope>
    <source>
        <strain evidence="2 3">ATCC 48635</strain>
    </source>
</reference>